<comment type="subcellular location">
    <subcellularLocation>
        <location evidence="6">Cytoplasm</location>
    </subcellularLocation>
</comment>
<protein>
    <recommendedName>
        <fullName evidence="6 7">Pyrroline-5-carboxylate reductase</fullName>
        <shortName evidence="6">P5C reductase</shortName>
        <shortName evidence="6">P5CR</shortName>
        <ecNumber evidence="6 7">1.5.1.2</ecNumber>
    </recommendedName>
    <alternativeName>
        <fullName evidence="6">PCA reductase</fullName>
    </alternativeName>
</protein>
<comment type="similarity">
    <text evidence="1 6 9">Belongs to the pyrroline-5-carboxylate reductase family.</text>
</comment>
<dbReference type="RefSeq" id="WP_106005900.1">
    <property type="nucleotide sequence ID" value="NZ_CP136419.1"/>
</dbReference>
<evidence type="ECO:0000313" key="12">
    <source>
        <dbReference type="EMBL" id="PRR70177.1"/>
    </source>
</evidence>
<evidence type="ECO:0000256" key="8">
    <source>
        <dbReference type="PIRSR" id="PIRSR000193-1"/>
    </source>
</evidence>
<dbReference type="InterPro" id="IPR036291">
    <property type="entry name" value="NAD(P)-bd_dom_sf"/>
</dbReference>
<organism evidence="12 13">
    <name type="scientific">Neomoorella humiferrea</name>
    <dbReference type="NCBI Taxonomy" id="676965"/>
    <lineage>
        <taxon>Bacteria</taxon>
        <taxon>Bacillati</taxon>
        <taxon>Bacillota</taxon>
        <taxon>Clostridia</taxon>
        <taxon>Neomoorellales</taxon>
        <taxon>Neomoorellaceae</taxon>
        <taxon>Neomoorella</taxon>
    </lineage>
</organism>
<keyword evidence="4 6" id="KW-0560">Oxidoreductase</keyword>
<dbReference type="Gene3D" id="1.10.3730.10">
    <property type="entry name" value="ProC C-terminal domain-like"/>
    <property type="match status" value="1"/>
</dbReference>
<feature type="domain" description="Pyrroline-5-carboxylate reductase catalytic N-terminal" evidence="10">
    <location>
        <begin position="5"/>
        <end position="97"/>
    </location>
</feature>
<feature type="binding site" evidence="8">
    <location>
        <begin position="8"/>
        <end position="13"/>
    </location>
    <ligand>
        <name>NADP(+)</name>
        <dbReference type="ChEBI" id="CHEBI:58349"/>
    </ligand>
</feature>
<dbReference type="SUPFAM" id="SSF48179">
    <property type="entry name" value="6-phosphogluconate dehydrogenase C-terminal domain-like"/>
    <property type="match status" value="1"/>
</dbReference>
<keyword evidence="6 9" id="KW-0028">Amino-acid biosynthesis</keyword>
<accession>A0A2T0AMT3</accession>
<dbReference type="InterPro" id="IPR008927">
    <property type="entry name" value="6-PGluconate_DH-like_C_sf"/>
</dbReference>
<dbReference type="GO" id="GO:0055129">
    <property type="term" value="P:L-proline biosynthetic process"/>
    <property type="evidence" value="ECO:0007669"/>
    <property type="project" value="UniProtKB-UniRule"/>
</dbReference>
<feature type="domain" description="Pyrroline-5-carboxylate reductase dimerisation" evidence="11">
    <location>
        <begin position="159"/>
        <end position="262"/>
    </location>
</feature>
<evidence type="ECO:0000256" key="1">
    <source>
        <dbReference type="ARBA" id="ARBA00005525"/>
    </source>
</evidence>
<dbReference type="GO" id="GO:0004735">
    <property type="term" value="F:pyrroline-5-carboxylate reductase activity"/>
    <property type="evidence" value="ECO:0007669"/>
    <property type="project" value="UniProtKB-UniRule"/>
</dbReference>
<dbReference type="PIRSF" id="PIRSF000193">
    <property type="entry name" value="Pyrrol-5-carb_rd"/>
    <property type="match status" value="1"/>
</dbReference>
<dbReference type="InterPro" id="IPR028939">
    <property type="entry name" value="P5C_Rdtase_cat_N"/>
</dbReference>
<evidence type="ECO:0000256" key="3">
    <source>
        <dbReference type="ARBA" id="ARBA00022857"/>
    </source>
</evidence>
<comment type="catalytic activity">
    <reaction evidence="6 9">
        <text>L-proline + NADP(+) = (S)-1-pyrroline-5-carboxylate + NADPH + 2 H(+)</text>
        <dbReference type="Rhea" id="RHEA:14109"/>
        <dbReference type="ChEBI" id="CHEBI:15378"/>
        <dbReference type="ChEBI" id="CHEBI:17388"/>
        <dbReference type="ChEBI" id="CHEBI:57783"/>
        <dbReference type="ChEBI" id="CHEBI:58349"/>
        <dbReference type="ChEBI" id="CHEBI:60039"/>
        <dbReference type="EC" id="1.5.1.2"/>
    </reaction>
</comment>
<dbReference type="UniPathway" id="UPA00098">
    <property type="reaction ID" value="UER00361"/>
</dbReference>
<evidence type="ECO:0000256" key="6">
    <source>
        <dbReference type="HAMAP-Rule" id="MF_01925"/>
    </source>
</evidence>
<dbReference type="HAMAP" id="MF_01925">
    <property type="entry name" value="P5C_reductase"/>
    <property type="match status" value="1"/>
</dbReference>
<reference evidence="12 13" key="1">
    <citation type="submission" date="2018-03" db="EMBL/GenBank/DDBJ databases">
        <title>Genome sequence of Moorella humiferrea DSM 23265.</title>
        <authorList>
            <person name="Poehlein A."/>
            <person name="Daniel R."/>
        </authorList>
    </citation>
    <scope>NUCLEOTIDE SEQUENCE [LARGE SCALE GENOMIC DNA]</scope>
    <source>
        <strain evidence="12 13">DSM 23265</strain>
    </source>
</reference>
<dbReference type="PANTHER" id="PTHR11645:SF0">
    <property type="entry name" value="PYRROLINE-5-CARBOXYLATE REDUCTASE 3"/>
    <property type="match status" value="1"/>
</dbReference>
<proteinExistence type="inferred from homology"/>
<dbReference type="PANTHER" id="PTHR11645">
    <property type="entry name" value="PYRROLINE-5-CARBOXYLATE REDUCTASE"/>
    <property type="match status" value="1"/>
</dbReference>
<dbReference type="NCBIfam" id="TIGR00112">
    <property type="entry name" value="proC"/>
    <property type="match status" value="1"/>
</dbReference>
<evidence type="ECO:0000256" key="2">
    <source>
        <dbReference type="ARBA" id="ARBA00022650"/>
    </source>
</evidence>
<comment type="function">
    <text evidence="5 6">Catalyzes the reduction of 1-pyrroline-5-carboxylate (PCA) to L-proline.</text>
</comment>
<sequence>MKENIGFLGAGAMGEALIRGLIRARLVPASQIVAWDVRQERLRELKAAYGLETAIGREDLTARADIILLAVKPQNVKEALDGIQIGNGKLVISIIAGVTLAELASFLGAVPLVRAVPNTPALVGEGITALAANDLVGPEDLDKAVAIFSAVGRALVLPEGQLNAVTGLSGSGPAYIYVLIEALADGGVRQGLARPVALELAAQTVLGAARMVLDTGEHPAVLKDKVTSPAGTTIAGLAVLEDRGFRGAVIRAVEAATLRAGNLSKE</sequence>
<dbReference type="EC" id="1.5.1.2" evidence="6 7"/>
<comment type="catalytic activity">
    <reaction evidence="6">
        <text>L-proline + NAD(+) = (S)-1-pyrroline-5-carboxylate + NADH + 2 H(+)</text>
        <dbReference type="Rhea" id="RHEA:14105"/>
        <dbReference type="ChEBI" id="CHEBI:15378"/>
        <dbReference type="ChEBI" id="CHEBI:17388"/>
        <dbReference type="ChEBI" id="CHEBI:57540"/>
        <dbReference type="ChEBI" id="CHEBI:57945"/>
        <dbReference type="ChEBI" id="CHEBI:60039"/>
        <dbReference type="EC" id="1.5.1.2"/>
    </reaction>
</comment>
<feature type="binding site" evidence="8">
    <location>
        <begin position="70"/>
        <end position="73"/>
    </location>
    <ligand>
        <name>NADP(+)</name>
        <dbReference type="ChEBI" id="CHEBI:58349"/>
    </ligand>
</feature>
<keyword evidence="2 6" id="KW-0641">Proline biosynthesis</keyword>
<evidence type="ECO:0000256" key="7">
    <source>
        <dbReference type="NCBIfam" id="TIGR00112"/>
    </source>
</evidence>
<evidence type="ECO:0000256" key="9">
    <source>
        <dbReference type="RuleBase" id="RU003903"/>
    </source>
</evidence>
<keyword evidence="3 6" id="KW-0521">NADP</keyword>
<dbReference type="Pfam" id="PF03807">
    <property type="entry name" value="F420_oxidored"/>
    <property type="match status" value="1"/>
</dbReference>
<comment type="caution">
    <text evidence="12">The sequence shown here is derived from an EMBL/GenBank/DDBJ whole genome shotgun (WGS) entry which is preliminary data.</text>
</comment>
<evidence type="ECO:0000256" key="4">
    <source>
        <dbReference type="ARBA" id="ARBA00023002"/>
    </source>
</evidence>
<dbReference type="InterPro" id="IPR000304">
    <property type="entry name" value="Pyrroline-COOH_reductase"/>
</dbReference>
<dbReference type="EMBL" id="PVXM01000049">
    <property type="protein sequence ID" value="PRR70177.1"/>
    <property type="molecule type" value="Genomic_DNA"/>
</dbReference>
<keyword evidence="6" id="KW-0963">Cytoplasm</keyword>
<dbReference type="FunFam" id="1.10.3730.10:FF:000001">
    <property type="entry name" value="Pyrroline-5-carboxylate reductase"/>
    <property type="match status" value="1"/>
</dbReference>
<dbReference type="PROSITE" id="PS00521">
    <property type="entry name" value="P5CR"/>
    <property type="match status" value="1"/>
</dbReference>
<dbReference type="Pfam" id="PF14748">
    <property type="entry name" value="P5CR_dimer"/>
    <property type="match status" value="1"/>
</dbReference>
<evidence type="ECO:0000259" key="11">
    <source>
        <dbReference type="Pfam" id="PF14748"/>
    </source>
</evidence>
<dbReference type="InterPro" id="IPR053790">
    <property type="entry name" value="P5CR-like_CS"/>
</dbReference>
<dbReference type="OrthoDB" id="9805754at2"/>
<dbReference type="Proteomes" id="UP000238415">
    <property type="component" value="Unassembled WGS sequence"/>
</dbReference>
<name>A0A2T0AMT3_9FIRM</name>
<keyword evidence="13" id="KW-1185">Reference proteome</keyword>
<dbReference type="GO" id="GO:0005737">
    <property type="term" value="C:cytoplasm"/>
    <property type="evidence" value="ECO:0007669"/>
    <property type="project" value="UniProtKB-SubCell"/>
</dbReference>
<evidence type="ECO:0000313" key="13">
    <source>
        <dbReference type="Proteomes" id="UP000238415"/>
    </source>
</evidence>
<dbReference type="Gene3D" id="3.40.50.720">
    <property type="entry name" value="NAD(P)-binding Rossmann-like Domain"/>
    <property type="match status" value="1"/>
</dbReference>
<dbReference type="InterPro" id="IPR029036">
    <property type="entry name" value="P5CR_dimer"/>
</dbReference>
<dbReference type="SUPFAM" id="SSF51735">
    <property type="entry name" value="NAD(P)-binding Rossmann-fold domains"/>
    <property type="match status" value="1"/>
</dbReference>
<evidence type="ECO:0000259" key="10">
    <source>
        <dbReference type="Pfam" id="PF03807"/>
    </source>
</evidence>
<evidence type="ECO:0000256" key="5">
    <source>
        <dbReference type="ARBA" id="ARBA00058118"/>
    </source>
</evidence>
<gene>
    <name evidence="6 12" type="primary">proC</name>
    <name evidence="12" type="ORF">MOHU_19680</name>
</gene>
<dbReference type="AlphaFoldDB" id="A0A2T0AMT3"/>
<comment type="pathway">
    <text evidence="6 9">Amino-acid biosynthesis; L-proline biosynthesis; L-proline from L-glutamate 5-semialdehyde: step 1/1.</text>
</comment>